<feature type="non-terminal residue" evidence="2">
    <location>
        <position position="1"/>
    </location>
</feature>
<organism evidence="2">
    <name type="scientific">Lepeophtheirus salmonis</name>
    <name type="common">Salmon louse</name>
    <name type="synonym">Caligus salmonis</name>
    <dbReference type="NCBI Taxonomy" id="72036"/>
    <lineage>
        <taxon>Eukaryota</taxon>
        <taxon>Metazoa</taxon>
        <taxon>Ecdysozoa</taxon>
        <taxon>Arthropoda</taxon>
        <taxon>Crustacea</taxon>
        <taxon>Multicrustacea</taxon>
        <taxon>Hexanauplia</taxon>
        <taxon>Copepoda</taxon>
        <taxon>Siphonostomatoida</taxon>
        <taxon>Caligidae</taxon>
        <taxon>Lepeophtheirus</taxon>
    </lineage>
</organism>
<dbReference type="EMBL" id="HACA01006445">
    <property type="protein sequence ID" value="CDW23806.1"/>
    <property type="molecule type" value="Transcribed_RNA"/>
</dbReference>
<reference evidence="2" key="1">
    <citation type="submission" date="2014-05" db="EMBL/GenBank/DDBJ databases">
        <authorList>
            <person name="Chronopoulou M."/>
        </authorList>
    </citation>
    <scope>NUCLEOTIDE SEQUENCE</scope>
    <source>
        <tissue evidence="2">Whole organism</tissue>
    </source>
</reference>
<evidence type="ECO:0000256" key="1">
    <source>
        <dbReference type="SAM" id="SignalP"/>
    </source>
</evidence>
<dbReference type="AlphaFoldDB" id="A0A0K2TEB0"/>
<feature type="signal peptide" evidence="1">
    <location>
        <begin position="1"/>
        <end position="21"/>
    </location>
</feature>
<sequence length="57" mass="6245">IVAFSVVLVLICSVRFSPVLGPVLSVLDHLVHSSLRTDPSDLLDQSLIVDPWNSIVY</sequence>
<protein>
    <submittedName>
        <fullName evidence="2">Uncharacterized protein</fullName>
    </submittedName>
</protein>
<evidence type="ECO:0000313" key="2">
    <source>
        <dbReference type="EMBL" id="CDW23806.1"/>
    </source>
</evidence>
<keyword evidence="1" id="KW-0732">Signal</keyword>
<proteinExistence type="predicted"/>
<name>A0A0K2TEB0_LEPSM</name>
<accession>A0A0K2TEB0</accession>
<feature type="chain" id="PRO_5005487748" evidence="1">
    <location>
        <begin position="22"/>
        <end position="57"/>
    </location>
</feature>